<reference evidence="2" key="1">
    <citation type="submission" date="2021-09" db="EMBL/GenBank/DDBJ databases">
        <title>A high-quality genome of the endoparasitic fungus Hirsutella rhossiliensis with a comparison of Hirsutella genomes reveals transposable elements contributing to genome size variation.</title>
        <authorList>
            <person name="Lin R."/>
            <person name="Jiao Y."/>
            <person name="Sun X."/>
            <person name="Ling J."/>
            <person name="Xie B."/>
            <person name="Cheng X."/>
        </authorList>
    </citation>
    <scope>NUCLEOTIDE SEQUENCE</scope>
    <source>
        <strain evidence="2">HR02</strain>
    </source>
</reference>
<dbReference type="EMBL" id="JAIZPD010000014">
    <property type="protein sequence ID" value="KAH0959039.1"/>
    <property type="molecule type" value="Genomic_DNA"/>
</dbReference>
<dbReference type="Proteomes" id="UP000824596">
    <property type="component" value="Unassembled WGS sequence"/>
</dbReference>
<protein>
    <submittedName>
        <fullName evidence="2">Uncharacterized protein</fullName>
    </submittedName>
</protein>
<evidence type="ECO:0000256" key="1">
    <source>
        <dbReference type="SAM" id="MobiDB-lite"/>
    </source>
</evidence>
<organism evidence="2 3">
    <name type="scientific">Hirsutella rhossiliensis</name>
    <dbReference type="NCBI Taxonomy" id="111463"/>
    <lineage>
        <taxon>Eukaryota</taxon>
        <taxon>Fungi</taxon>
        <taxon>Dikarya</taxon>
        <taxon>Ascomycota</taxon>
        <taxon>Pezizomycotina</taxon>
        <taxon>Sordariomycetes</taxon>
        <taxon>Hypocreomycetidae</taxon>
        <taxon>Hypocreales</taxon>
        <taxon>Ophiocordycipitaceae</taxon>
        <taxon>Hirsutella</taxon>
    </lineage>
</organism>
<dbReference type="AlphaFoldDB" id="A0A9P8MRA7"/>
<dbReference type="GeneID" id="68359213"/>
<name>A0A9P8MRA7_9HYPO</name>
<proteinExistence type="predicted"/>
<evidence type="ECO:0000313" key="2">
    <source>
        <dbReference type="EMBL" id="KAH0959039.1"/>
    </source>
</evidence>
<feature type="region of interest" description="Disordered" evidence="1">
    <location>
        <begin position="1"/>
        <end position="48"/>
    </location>
</feature>
<accession>A0A9P8MRA7</accession>
<comment type="caution">
    <text evidence="2">The sequence shown here is derived from an EMBL/GenBank/DDBJ whole genome shotgun (WGS) entry which is preliminary data.</text>
</comment>
<keyword evidence="3" id="KW-1185">Reference proteome</keyword>
<dbReference type="RefSeq" id="XP_044716552.1">
    <property type="nucleotide sequence ID" value="XM_044868555.1"/>
</dbReference>
<gene>
    <name evidence="2" type="ORF">HRG_10084</name>
</gene>
<evidence type="ECO:0000313" key="3">
    <source>
        <dbReference type="Proteomes" id="UP000824596"/>
    </source>
</evidence>
<sequence>MATTEHPNTPPIEQPNIEEAAQADIDTSEQPKGKPPSIELPSTTSIIA</sequence>